<keyword evidence="5 8" id="KW-0812">Transmembrane</keyword>
<dbReference type="RefSeq" id="WP_182014975.1">
    <property type="nucleotide sequence ID" value="NZ_CP055904.1"/>
</dbReference>
<feature type="transmembrane region" description="Helical" evidence="8">
    <location>
        <begin position="314"/>
        <end position="334"/>
    </location>
</feature>
<evidence type="ECO:0000256" key="2">
    <source>
        <dbReference type="ARBA" id="ARBA00022448"/>
    </source>
</evidence>
<feature type="transmembrane region" description="Helical" evidence="8">
    <location>
        <begin position="523"/>
        <end position="539"/>
    </location>
</feature>
<keyword evidence="3" id="KW-1003">Cell membrane</keyword>
<reference evidence="11" key="1">
    <citation type="submission" date="2020-06" db="EMBL/GenBank/DDBJ databases">
        <title>REHAB project genomes.</title>
        <authorList>
            <person name="Shaw L.P."/>
        </authorList>
    </citation>
    <scope>NUCLEOTIDE SEQUENCE [LARGE SCALE GENOMIC DNA]</scope>
    <source>
        <strain evidence="11">RHBSTW-00938</strain>
    </source>
</reference>
<dbReference type="AlphaFoldDB" id="A0AAP9QSV7"/>
<name>A0AAP9QSV7_KLEAE</name>
<feature type="transmembrane region" description="Helical" evidence="8">
    <location>
        <begin position="371"/>
        <end position="397"/>
    </location>
</feature>
<dbReference type="Proteomes" id="UP000514462">
    <property type="component" value="Chromosome"/>
</dbReference>
<feature type="transmembrane region" description="Helical" evidence="8">
    <location>
        <begin position="70"/>
        <end position="92"/>
    </location>
</feature>
<feature type="transmembrane region" description="Helical" evidence="8">
    <location>
        <begin position="15"/>
        <end position="37"/>
    </location>
</feature>
<dbReference type="Gene3D" id="1.10.3720.10">
    <property type="entry name" value="MetI-like"/>
    <property type="match status" value="3"/>
</dbReference>
<feature type="transmembrane region" description="Helical" evidence="8">
    <location>
        <begin position="144"/>
        <end position="168"/>
    </location>
</feature>
<evidence type="ECO:0000256" key="1">
    <source>
        <dbReference type="ARBA" id="ARBA00004429"/>
    </source>
</evidence>
<feature type="transmembrane region" description="Helical" evidence="8">
    <location>
        <begin position="104"/>
        <end position="124"/>
    </location>
</feature>
<evidence type="ECO:0000256" key="4">
    <source>
        <dbReference type="ARBA" id="ARBA00022519"/>
    </source>
</evidence>
<sequence>MNILRRKWQGLPRGMVVLIAALVIYVPLLFIVAQSFLSAPFFARSKEWSLEAFGFIFTDPDFYLALRSGFILAFGLVIIAIPLGGILAFLMVRTDLPGRRFIEPLILVPIFVSPMVLGFGYVVAAGPVGFLSQWAQAWLGFVPWNIYSMFSIVVIAGLTHVPHAYLYISSALRSVGSDVEEAARTVGSDVEEAARTVGATPLQVMTSVSLPMVRPSILYACVLLFFLGLEVFGLMLVLGDPEGNMVLATYLYKLTNKLGTPSYHLMAAVAVVLICITIPLVMLQRRLMRTANRFVTMKGKASQSRALPLGKWRWVAGAVVVAWLTVTIGVPLLGVALRAFISNWGVGVSLWDELSLATFRNIWQQPNLLRAIVNSMAIGIIGGALAVVCYLFVGIAMHRKPDNVTRFLDYSVLVPRAVPGLLAGLAFLWVFLFVPMWLDQSLKNGWLSALPIADWLREHLIVQLRALRNTIFSVWLAYTVVWMAYGLRLISSTLLQVAPELEEAARSTGASRGQITRHVTVPLARYGLIGSWLLMFLIFEREYSTGVYLLSPGTETIGSMLVSLWAAGAIDIVAALSFINILLVVVGLGIALRFGVKLHD</sequence>
<evidence type="ECO:0000256" key="8">
    <source>
        <dbReference type="RuleBase" id="RU363032"/>
    </source>
</evidence>
<dbReference type="PANTHER" id="PTHR43357:SF4">
    <property type="entry name" value="INNER MEMBRANE ABC TRANSPORTER PERMEASE PROTEIN YDCV"/>
    <property type="match status" value="1"/>
</dbReference>
<evidence type="ECO:0000256" key="5">
    <source>
        <dbReference type="ARBA" id="ARBA00022692"/>
    </source>
</evidence>
<gene>
    <name evidence="10" type="ORF">HV331_00055</name>
</gene>
<evidence type="ECO:0000256" key="6">
    <source>
        <dbReference type="ARBA" id="ARBA00022989"/>
    </source>
</evidence>
<keyword evidence="4" id="KW-0997">Cell inner membrane</keyword>
<feature type="transmembrane region" description="Helical" evidence="8">
    <location>
        <begin position="263"/>
        <end position="283"/>
    </location>
</feature>
<feature type="domain" description="ABC transmembrane type-1" evidence="9">
    <location>
        <begin position="372"/>
        <end position="591"/>
    </location>
</feature>
<dbReference type="EMBL" id="CP055904">
    <property type="protein sequence ID" value="QMR37988.1"/>
    <property type="molecule type" value="Genomic_DNA"/>
</dbReference>
<feature type="transmembrane region" description="Helical" evidence="8">
    <location>
        <begin position="417"/>
        <end position="438"/>
    </location>
</feature>
<evidence type="ECO:0000259" key="9">
    <source>
        <dbReference type="PROSITE" id="PS50928"/>
    </source>
</evidence>
<dbReference type="InterPro" id="IPR035906">
    <property type="entry name" value="MetI-like_sf"/>
</dbReference>
<dbReference type="PROSITE" id="PS50928">
    <property type="entry name" value="ABC_TM1"/>
    <property type="match status" value="2"/>
</dbReference>
<feature type="transmembrane region" description="Helical" evidence="8">
    <location>
        <begin position="546"/>
        <end position="566"/>
    </location>
</feature>
<dbReference type="GO" id="GO:0055085">
    <property type="term" value="P:transmembrane transport"/>
    <property type="evidence" value="ECO:0007669"/>
    <property type="project" value="InterPro"/>
</dbReference>
<keyword evidence="2 8" id="KW-0813">Transport</keyword>
<proteinExistence type="inferred from homology"/>
<feature type="transmembrane region" description="Helical" evidence="8">
    <location>
        <begin position="217"/>
        <end position="238"/>
    </location>
</feature>
<comment type="similarity">
    <text evidence="8">Belongs to the binding-protein-dependent transport system permease family.</text>
</comment>
<comment type="subcellular location">
    <subcellularLocation>
        <location evidence="1">Cell inner membrane</location>
        <topology evidence="1">Multi-pass membrane protein</topology>
    </subcellularLocation>
    <subcellularLocation>
        <location evidence="8">Cell membrane</location>
        <topology evidence="8">Multi-pass membrane protein</topology>
    </subcellularLocation>
</comment>
<dbReference type="InterPro" id="IPR000515">
    <property type="entry name" value="MetI-like"/>
</dbReference>
<evidence type="ECO:0000256" key="3">
    <source>
        <dbReference type="ARBA" id="ARBA00022475"/>
    </source>
</evidence>
<keyword evidence="6 8" id="KW-1133">Transmembrane helix</keyword>
<accession>A0AAP9QSV7</accession>
<dbReference type="Pfam" id="PF00528">
    <property type="entry name" value="BPD_transp_1"/>
    <property type="match status" value="2"/>
</dbReference>
<keyword evidence="7 8" id="KW-0472">Membrane</keyword>
<evidence type="ECO:0000313" key="10">
    <source>
        <dbReference type="EMBL" id="QMR37988.1"/>
    </source>
</evidence>
<feature type="transmembrane region" description="Helical" evidence="8">
    <location>
        <begin position="572"/>
        <end position="596"/>
    </location>
</feature>
<dbReference type="PANTHER" id="PTHR43357">
    <property type="entry name" value="INNER MEMBRANE ABC TRANSPORTER PERMEASE PROTEIN YDCV"/>
    <property type="match status" value="1"/>
</dbReference>
<dbReference type="GO" id="GO:0005886">
    <property type="term" value="C:plasma membrane"/>
    <property type="evidence" value="ECO:0007669"/>
    <property type="project" value="UniProtKB-SubCell"/>
</dbReference>
<feature type="transmembrane region" description="Helical" evidence="8">
    <location>
        <begin position="340"/>
        <end position="359"/>
    </location>
</feature>
<evidence type="ECO:0000256" key="7">
    <source>
        <dbReference type="ARBA" id="ARBA00023136"/>
    </source>
</evidence>
<evidence type="ECO:0000313" key="11">
    <source>
        <dbReference type="Proteomes" id="UP000514462"/>
    </source>
</evidence>
<organism evidence="10 11">
    <name type="scientific">Klebsiella aerogenes</name>
    <name type="common">Enterobacter aerogenes</name>
    <dbReference type="NCBI Taxonomy" id="548"/>
    <lineage>
        <taxon>Bacteria</taxon>
        <taxon>Pseudomonadati</taxon>
        <taxon>Pseudomonadota</taxon>
        <taxon>Gammaproteobacteria</taxon>
        <taxon>Enterobacterales</taxon>
        <taxon>Enterobacteriaceae</taxon>
        <taxon>Klebsiella/Raoultella group</taxon>
        <taxon>Klebsiella</taxon>
    </lineage>
</organism>
<feature type="transmembrane region" description="Helical" evidence="8">
    <location>
        <begin position="466"/>
        <end position="485"/>
    </location>
</feature>
<protein>
    <submittedName>
        <fullName evidence="10">Iron ABC transporter permease</fullName>
    </submittedName>
</protein>
<dbReference type="SUPFAM" id="SSF161098">
    <property type="entry name" value="MetI-like"/>
    <property type="match status" value="2"/>
</dbReference>
<feature type="domain" description="ABC transmembrane type-1" evidence="9">
    <location>
        <begin position="66"/>
        <end position="284"/>
    </location>
</feature>
<dbReference type="CDD" id="cd06261">
    <property type="entry name" value="TM_PBP2"/>
    <property type="match status" value="2"/>
</dbReference>